<gene>
    <name evidence="1" type="ORF">UFOVP513_12</name>
</gene>
<reference evidence="1" key="1">
    <citation type="submission" date="2020-04" db="EMBL/GenBank/DDBJ databases">
        <authorList>
            <person name="Chiriac C."/>
            <person name="Salcher M."/>
            <person name="Ghai R."/>
            <person name="Kavagutti S V."/>
        </authorList>
    </citation>
    <scope>NUCLEOTIDE SEQUENCE</scope>
</reference>
<evidence type="ECO:0000313" key="1">
    <source>
        <dbReference type="EMBL" id="CAB4147088.1"/>
    </source>
</evidence>
<name>A0A6J5MKM4_9CAUD</name>
<sequence length="136" mass="13824">MIANRVGANYTDKFSRYAIGEAIGVSVTATGNAVATIPILGGTQYIIRQITVANANATINTANITIITSSDGNATNAVSNNVVLANVTSTSTYQDLGLVAGTVTGTYTAAALFVKVNTAVTNGTCDITVFGDVISL</sequence>
<organism evidence="1">
    <name type="scientific">uncultured Caudovirales phage</name>
    <dbReference type="NCBI Taxonomy" id="2100421"/>
    <lineage>
        <taxon>Viruses</taxon>
        <taxon>Duplodnaviria</taxon>
        <taxon>Heunggongvirae</taxon>
        <taxon>Uroviricota</taxon>
        <taxon>Caudoviricetes</taxon>
        <taxon>Peduoviridae</taxon>
        <taxon>Maltschvirus</taxon>
        <taxon>Maltschvirus maltsch</taxon>
    </lineage>
</organism>
<protein>
    <submittedName>
        <fullName evidence="1">Uncharacterized protein</fullName>
    </submittedName>
</protein>
<accession>A0A6J5MKM4</accession>
<dbReference type="EMBL" id="LR796476">
    <property type="protein sequence ID" value="CAB4147088.1"/>
    <property type="molecule type" value="Genomic_DNA"/>
</dbReference>
<proteinExistence type="predicted"/>